<dbReference type="Proteomes" id="UP000467700">
    <property type="component" value="Unassembled WGS sequence"/>
</dbReference>
<keyword evidence="4" id="KW-1185">Reference proteome</keyword>
<gene>
    <name evidence="3" type="ORF">AAE3_LOCUS13974</name>
</gene>
<feature type="compositionally biased region" description="Basic and acidic residues" evidence="1">
    <location>
        <begin position="28"/>
        <end position="41"/>
    </location>
</feature>
<keyword evidence="2" id="KW-0812">Transmembrane</keyword>
<feature type="region of interest" description="Disordered" evidence="1">
    <location>
        <begin position="28"/>
        <end position="63"/>
    </location>
</feature>
<comment type="caution">
    <text evidence="3">The sequence shown here is derived from an EMBL/GenBank/DDBJ whole genome shotgun (WGS) entry which is preliminary data.</text>
</comment>
<protein>
    <submittedName>
        <fullName evidence="3">Uncharacterized protein</fullName>
    </submittedName>
</protein>
<evidence type="ECO:0000313" key="3">
    <source>
        <dbReference type="EMBL" id="CAA7271607.1"/>
    </source>
</evidence>
<reference evidence="3 4" key="1">
    <citation type="submission" date="2020-01" db="EMBL/GenBank/DDBJ databases">
        <authorList>
            <person name="Gupta K D."/>
        </authorList>
    </citation>
    <scope>NUCLEOTIDE SEQUENCE [LARGE SCALE GENOMIC DNA]</scope>
</reference>
<keyword evidence="2" id="KW-0472">Membrane</keyword>
<dbReference type="OrthoDB" id="3270770at2759"/>
<dbReference type="EMBL" id="CACVBS010000112">
    <property type="protein sequence ID" value="CAA7271607.1"/>
    <property type="molecule type" value="Genomic_DNA"/>
</dbReference>
<proteinExistence type="predicted"/>
<keyword evidence="2" id="KW-1133">Transmembrane helix</keyword>
<accession>A0A8S0X2E0</accession>
<evidence type="ECO:0000256" key="1">
    <source>
        <dbReference type="SAM" id="MobiDB-lite"/>
    </source>
</evidence>
<organism evidence="3 4">
    <name type="scientific">Cyclocybe aegerita</name>
    <name type="common">Black poplar mushroom</name>
    <name type="synonym">Agrocybe aegerita</name>
    <dbReference type="NCBI Taxonomy" id="1973307"/>
    <lineage>
        <taxon>Eukaryota</taxon>
        <taxon>Fungi</taxon>
        <taxon>Dikarya</taxon>
        <taxon>Basidiomycota</taxon>
        <taxon>Agaricomycotina</taxon>
        <taxon>Agaricomycetes</taxon>
        <taxon>Agaricomycetidae</taxon>
        <taxon>Agaricales</taxon>
        <taxon>Agaricineae</taxon>
        <taxon>Bolbitiaceae</taxon>
        <taxon>Cyclocybe</taxon>
    </lineage>
</organism>
<name>A0A8S0X2E0_CYCAE</name>
<feature type="transmembrane region" description="Helical" evidence="2">
    <location>
        <begin position="99"/>
        <end position="124"/>
    </location>
</feature>
<sequence>MDGSDPPKYDPDQEEKIRIRRALQELFDRHPAARSQPDDTTVRNIDSQIPPAMRTVGDAYPDQETRRHWYKKAEDYENAPPEQKENILKPLLEGLGMLISAPLMLAGGVVVGSVYTAGAILVGAGKVIKGLGSLLTGGNIK</sequence>
<evidence type="ECO:0000313" key="4">
    <source>
        <dbReference type="Proteomes" id="UP000467700"/>
    </source>
</evidence>
<dbReference type="AlphaFoldDB" id="A0A8S0X2E0"/>
<evidence type="ECO:0000256" key="2">
    <source>
        <dbReference type="SAM" id="Phobius"/>
    </source>
</evidence>